<sequence>MSQFIEGQIHQLADALQEHGYTPADLTALGQNSNGVLAQVKLVLMGLATIVRVSLKLVLDKALNPSEFIGQGWAFWKGPADGNGLEGEESCVQEPDVVDFERIILETHLKEGESSIHGEEKMKRAGASKNQQLGAKAFLALWNDYQVKKAEGKPGDSVLERLRKSGKIGTRIYFFGFILRHPGGSRRVLCLFFHGGEWRWDCLWLGFGWGAGSPSASLASVIN</sequence>
<evidence type="ECO:0000313" key="1">
    <source>
        <dbReference type="EMBL" id="OGZ26929.1"/>
    </source>
</evidence>
<evidence type="ECO:0000313" key="2">
    <source>
        <dbReference type="Proteomes" id="UP000177740"/>
    </source>
</evidence>
<dbReference type="EMBL" id="MHMM01000013">
    <property type="protein sequence ID" value="OGZ26929.1"/>
    <property type="molecule type" value="Genomic_DNA"/>
</dbReference>
<comment type="caution">
    <text evidence="1">The sequence shown here is derived from an EMBL/GenBank/DDBJ whole genome shotgun (WGS) entry which is preliminary data.</text>
</comment>
<gene>
    <name evidence="1" type="ORF">A2365_02225</name>
</gene>
<accession>A0A1G2EME2</accession>
<organism evidence="1 2">
    <name type="scientific">Candidatus Nealsonbacteria bacterium RIFOXYB1_FULL_40_15</name>
    <dbReference type="NCBI Taxonomy" id="1801677"/>
    <lineage>
        <taxon>Bacteria</taxon>
        <taxon>Candidatus Nealsoniibacteriota</taxon>
    </lineage>
</organism>
<dbReference type="Proteomes" id="UP000177740">
    <property type="component" value="Unassembled WGS sequence"/>
</dbReference>
<proteinExistence type="predicted"/>
<dbReference type="AlphaFoldDB" id="A0A1G2EME2"/>
<reference evidence="1 2" key="1">
    <citation type="journal article" date="2016" name="Nat. Commun.">
        <title>Thousands of microbial genomes shed light on interconnected biogeochemical processes in an aquifer system.</title>
        <authorList>
            <person name="Anantharaman K."/>
            <person name="Brown C.T."/>
            <person name="Hug L.A."/>
            <person name="Sharon I."/>
            <person name="Castelle C.J."/>
            <person name="Probst A.J."/>
            <person name="Thomas B.C."/>
            <person name="Singh A."/>
            <person name="Wilkins M.J."/>
            <person name="Karaoz U."/>
            <person name="Brodie E.L."/>
            <person name="Williams K.H."/>
            <person name="Hubbard S.S."/>
            <person name="Banfield J.F."/>
        </authorList>
    </citation>
    <scope>NUCLEOTIDE SEQUENCE [LARGE SCALE GENOMIC DNA]</scope>
</reference>
<protein>
    <submittedName>
        <fullName evidence="1">Uncharacterized protein</fullName>
    </submittedName>
</protein>
<name>A0A1G2EME2_9BACT</name>